<evidence type="ECO:0000256" key="1">
    <source>
        <dbReference type="ARBA" id="ARBA00001957"/>
    </source>
</evidence>
<keyword evidence="7" id="KW-1185">Reference proteome</keyword>
<protein>
    <submittedName>
        <fullName evidence="6">Amino acid adenylation domain-containing protein</fullName>
    </submittedName>
</protein>
<dbReference type="Gene3D" id="1.10.1200.10">
    <property type="entry name" value="ACP-like"/>
    <property type="match status" value="1"/>
</dbReference>
<evidence type="ECO:0000313" key="7">
    <source>
        <dbReference type="Proteomes" id="UP001387364"/>
    </source>
</evidence>
<dbReference type="Pfam" id="PF00668">
    <property type="entry name" value="Condensation"/>
    <property type="match status" value="1"/>
</dbReference>
<dbReference type="SUPFAM" id="SSF51735">
    <property type="entry name" value="NAD(P)-binding Rossmann-fold domains"/>
    <property type="match status" value="1"/>
</dbReference>
<dbReference type="Pfam" id="PF00501">
    <property type="entry name" value="AMP-binding"/>
    <property type="match status" value="1"/>
</dbReference>
<dbReference type="PROSITE" id="PS00012">
    <property type="entry name" value="PHOSPHOPANTETHEINE"/>
    <property type="match status" value="1"/>
</dbReference>
<dbReference type="CDD" id="cd05930">
    <property type="entry name" value="A_NRPS"/>
    <property type="match status" value="1"/>
</dbReference>
<evidence type="ECO:0000259" key="5">
    <source>
        <dbReference type="PROSITE" id="PS50075"/>
    </source>
</evidence>
<proteinExistence type="inferred from homology"/>
<evidence type="ECO:0000256" key="3">
    <source>
        <dbReference type="ARBA" id="ARBA00022450"/>
    </source>
</evidence>
<dbReference type="PROSITE" id="PS00455">
    <property type="entry name" value="AMP_BINDING"/>
    <property type="match status" value="1"/>
</dbReference>
<comment type="cofactor">
    <cofactor evidence="1">
        <name>pantetheine 4'-phosphate</name>
        <dbReference type="ChEBI" id="CHEBI:47942"/>
    </cofactor>
</comment>
<dbReference type="InterPro" id="IPR036291">
    <property type="entry name" value="NAD(P)-bd_dom_sf"/>
</dbReference>
<dbReference type="PANTHER" id="PTHR44845:SF7">
    <property type="entry name" value="PLIPASTATIN SYNTHASE SUBUNIT D"/>
    <property type="match status" value="1"/>
</dbReference>
<keyword evidence="4" id="KW-0597">Phosphoprotein</keyword>
<dbReference type="NCBIfam" id="TIGR01733">
    <property type="entry name" value="AA-adenyl-dom"/>
    <property type="match status" value="1"/>
</dbReference>
<dbReference type="InterPro" id="IPR001242">
    <property type="entry name" value="Condensation_dom"/>
</dbReference>
<dbReference type="SUPFAM" id="SSF47336">
    <property type="entry name" value="ACP-like"/>
    <property type="match status" value="1"/>
</dbReference>
<dbReference type="InterPro" id="IPR010071">
    <property type="entry name" value="AA_adenyl_dom"/>
</dbReference>
<dbReference type="InterPro" id="IPR000873">
    <property type="entry name" value="AMP-dep_synth/lig_dom"/>
</dbReference>
<dbReference type="Gene3D" id="2.30.38.10">
    <property type="entry name" value="Luciferase, Domain 3"/>
    <property type="match status" value="1"/>
</dbReference>
<evidence type="ECO:0000256" key="2">
    <source>
        <dbReference type="ARBA" id="ARBA00006432"/>
    </source>
</evidence>
<dbReference type="InterPro" id="IPR009081">
    <property type="entry name" value="PP-bd_ACP"/>
</dbReference>
<evidence type="ECO:0000313" key="6">
    <source>
        <dbReference type="EMBL" id="WXB92762.1"/>
    </source>
</evidence>
<dbReference type="InterPro" id="IPR020845">
    <property type="entry name" value="AMP-binding_CS"/>
</dbReference>
<dbReference type="Pfam" id="PF07993">
    <property type="entry name" value="NAD_binding_4"/>
    <property type="match status" value="1"/>
</dbReference>
<dbReference type="PANTHER" id="PTHR44845">
    <property type="entry name" value="CARRIER DOMAIN-CONTAINING PROTEIN"/>
    <property type="match status" value="1"/>
</dbReference>
<keyword evidence="3" id="KW-0596">Phosphopantetheine</keyword>
<reference evidence="6 7" key="1">
    <citation type="submission" date="2024-02" db="EMBL/GenBank/DDBJ databases">
        <title>Seven novel Bacillus-like species.</title>
        <authorList>
            <person name="Liu G."/>
        </authorList>
    </citation>
    <scope>NUCLEOTIDE SEQUENCE [LARGE SCALE GENOMIC DNA]</scope>
    <source>
        <strain evidence="6 7">FJAT-52991</strain>
    </source>
</reference>
<dbReference type="Gene3D" id="3.40.50.720">
    <property type="entry name" value="NAD(P)-binding Rossmann-like Domain"/>
    <property type="match status" value="1"/>
</dbReference>
<dbReference type="Gene3D" id="3.30.300.30">
    <property type="match status" value="1"/>
</dbReference>
<evidence type="ECO:0000256" key="4">
    <source>
        <dbReference type="ARBA" id="ARBA00022553"/>
    </source>
</evidence>
<dbReference type="Proteomes" id="UP001387364">
    <property type="component" value="Chromosome"/>
</dbReference>
<accession>A0ABZ2N583</accession>
<dbReference type="RefSeq" id="WP_338751590.1">
    <property type="nucleotide sequence ID" value="NZ_CP147404.1"/>
</dbReference>
<dbReference type="Gene3D" id="3.40.50.980">
    <property type="match status" value="2"/>
</dbReference>
<organism evidence="6 7">
    <name type="scientific">Bacillus kandeliae</name>
    <dbReference type="NCBI Taxonomy" id="3129297"/>
    <lineage>
        <taxon>Bacteria</taxon>
        <taxon>Bacillati</taxon>
        <taxon>Bacillota</taxon>
        <taxon>Bacilli</taxon>
        <taxon>Bacillales</taxon>
        <taxon>Bacillaceae</taxon>
        <taxon>Bacillus</taxon>
    </lineage>
</organism>
<dbReference type="PIRSF" id="PIRSF001617">
    <property type="entry name" value="Alpha-AR"/>
    <property type="match status" value="1"/>
</dbReference>
<dbReference type="InterPro" id="IPR013120">
    <property type="entry name" value="FAR_NAD-bd"/>
</dbReference>
<dbReference type="Gene3D" id="3.30.559.30">
    <property type="entry name" value="Nonribosomal peptide synthetase, condensation domain"/>
    <property type="match status" value="1"/>
</dbReference>
<name>A0ABZ2N583_9BACI</name>
<comment type="similarity">
    <text evidence="2">Belongs to the ATP-dependent AMP-binding enzyme family.</text>
</comment>
<dbReference type="SUPFAM" id="SSF52777">
    <property type="entry name" value="CoA-dependent acyltransferases"/>
    <property type="match status" value="1"/>
</dbReference>
<dbReference type="InterPro" id="IPR006162">
    <property type="entry name" value="Ppantetheine_attach_site"/>
</dbReference>
<dbReference type="Pfam" id="PF00550">
    <property type="entry name" value="PP-binding"/>
    <property type="match status" value="1"/>
</dbReference>
<dbReference type="InterPro" id="IPR045851">
    <property type="entry name" value="AMP-bd_C_sf"/>
</dbReference>
<gene>
    <name evidence="6" type="ORF">WDJ61_16285</name>
</gene>
<dbReference type="NCBIfam" id="TIGR01746">
    <property type="entry name" value="Thioester-redct"/>
    <property type="match status" value="1"/>
</dbReference>
<dbReference type="EMBL" id="CP147404">
    <property type="protein sequence ID" value="WXB92762.1"/>
    <property type="molecule type" value="Genomic_DNA"/>
</dbReference>
<dbReference type="CDD" id="cd05235">
    <property type="entry name" value="SDR_e1"/>
    <property type="match status" value="1"/>
</dbReference>
<dbReference type="InterPro" id="IPR010080">
    <property type="entry name" value="Thioester_reductase-like_dom"/>
</dbReference>
<sequence>MSQTLLTLSSEAKKYWEKELQQPLPVLNLPLGLSKKGSEKEQVDTVSFSLTGLTETYVINWAKDIQTNVPVFFVSTYFLLLYRLTNEKDLIVGVTTGENQTVPVRVSFENCDTFLDLLRQIHQKLERAVAFGDYKWNELIVEDQPFYTAFSFGSNSHSYDTYLDVEMNMSADCLELKMNYDADRLSKDTVDRYGLYLSKIIDATLSDSPSSVRIDAIEIISEEEKEMYRRLQRPVSTNRQMKAIHERFQSAVQKHPERIAISTEQCRLTYRELDERSNQVAHLLLENGLEKEGLVPIFMRRSLDTIITLLGVLKAGGAYVPLDPDHPAERNQYILKDTAADFAIVHSSCLPLFEQLSVNRETLKVFTEEDSQSCSREAVEVHVDPDQLAYMIYTSGSTGQPKGALIGHRGVVNLIDWSTKEMKFTEQDALCQFAPYSFDASVYDTFNALFNGACLYLLSDEERMSVVAFAKAIEREEITSIAILPTIFFNELINKLPQEYIANFKRIRQIAIGGEALKRDYVTSFEKKFGSHINIYNLYGPTECTVAATFYKVHKQMPATPTVPIGHPVDNYALYVVNDHHQLCPLGVPGELLISTVGVAKGYLRQAEKTAAAFVPNHFEDGLSSTLYRSGDIVRLLPTGELEYVSRKDSQVKIRGHRIEIGEVEEALSKHESLKDVAVIVKPDEEGLNMLVAFYTSVTGEELTALELRDFLSGKLPKYMIPAHIQHVMIMPVSPTGKIDLRALANYEIEKTVMSEVKHVPQTDTEKLVAEAWKTTLKLDEIDIHDNFFEIGGHSLKIIETLVLLKPNYPQLKINDFFLYPTIAQLAVRALELSQETVENEKREANSEVIDLPEQPAIFGSFDTASLLKQQNVLLTGATGYLGSHILQQLLVTTEANVYCLVRGASADQARERLLNMLAHYFDHQISEKMLERLTVLTGDLAEANLGLSSVDCEYLEGQIDTIIHCGADVRHYGESDHFSKVNKQSTEALLAFARKKSGLRFHFISTLGIPEDLAAEGKWDASKGIDELHNISLDNVYVNSKFDSEKILLKAAQEEGIPISIYRAGNLTCHSENGRFQKNIDSNAYYRMMKTMLALKTAPKVDWYVDFTPIDYASAAIVSLSNMPETAGRLMHICNHEQIHYSNMIETLEKCGYLIQLKDEKEYEQWLFSDNGIDPEVLQLTIAQLEGDGAKNSNYRYTCPETIQLLQKTKVKCPVANEEFMRKMIDHAVQIGYFPKP</sequence>
<dbReference type="PROSITE" id="PS50075">
    <property type="entry name" value="CARRIER"/>
    <property type="match status" value="1"/>
</dbReference>
<feature type="domain" description="Carrier" evidence="5">
    <location>
        <begin position="760"/>
        <end position="834"/>
    </location>
</feature>
<dbReference type="InterPro" id="IPR025110">
    <property type="entry name" value="AMP-bd_C"/>
</dbReference>
<dbReference type="InterPro" id="IPR036736">
    <property type="entry name" value="ACP-like_sf"/>
</dbReference>
<dbReference type="Pfam" id="PF13193">
    <property type="entry name" value="AMP-binding_C"/>
    <property type="match status" value="1"/>
</dbReference>
<dbReference type="SUPFAM" id="SSF56801">
    <property type="entry name" value="Acetyl-CoA synthetase-like"/>
    <property type="match status" value="1"/>
</dbReference>